<reference evidence="2 3" key="1">
    <citation type="submission" date="2023-06" db="EMBL/GenBank/DDBJ databases">
        <authorList>
            <person name="Zeman M."/>
            <person name="Kubasova T."/>
            <person name="Jahodarova E."/>
            <person name="Nykrynova M."/>
            <person name="Rychlik I."/>
        </authorList>
    </citation>
    <scope>NUCLEOTIDE SEQUENCE [LARGE SCALE GENOMIC DNA]</scope>
    <source>
        <strain evidence="2 3">ET4</strain>
    </source>
</reference>
<keyword evidence="3" id="KW-1185">Reference proteome</keyword>
<comment type="caution">
    <text evidence="2">The sequence shown here is derived from an EMBL/GenBank/DDBJ whole genome shotgun (WGS) entry which is preliminary data.</text>
</comment>
<organism evidence="2 3">
    <name type="scientific">Bacteroides eggerthii</name>
    <dbReference type="NCBI Taxonomy" id="28111"/>
    <lineage>
        <taxon>Bacteria</taxon>
        <taxon>Pseudomonadati</taxon>
        <taxon>Bacteroidota</taxon>
        <taxon>Bacteroidia</taxon>
        <taxon>Bacteroidales</taxon>
        <taxon>Bacteroidaceae</taxon>
        <taxon>Bacteroides</taxon>
    </lineage>
</organism>
<feature type="transmembrane region" description="Helical" evidence="1">
    <location>
        <begin position="115"/>
        <end position="138"/>
    </location>
</feature>
<accession>A0ABT7U816</accession>
<evidence type="ECO:0008006" key="4">
    <source>
        <dbReference type="Google" id="ProtNLM"/>
    </source>
</evidence>
<dbReference type="EMBL" id="JAUDCF010000043">
    <property type="protein sequence ID" value="MDM8146681.1"/>
    <property type="molecule type" value="Genomic_DNA"/>
</dbReference>
<name>A0ABT7U816_9BACE</name>
<dbReference type="Proteomes" id="UP001228403">
    <property type="component" value="Unassembled WGS sequence"/>
</dbReference>
<gene>
    <name evidence="2" type="ORF">QUW02_12250</name>
</gene>
<keyword evidence="1" id="KW-0472">Membrane</keyword>
<keyword evidence="1" id="KW-0812">Transmembrane</keyword>
<feature type="transmembrane region" description="Helical" evidence="1">
    <location>
        <begin position="144"/>
        <end position="172"/>
    </location>
</feature>
<proteinExistence type="predicted"/>
<evidence type="ECO:0000256" key="1">
    <source>
        <dbReference type="SAM" id="Phobius"/>
    </source>
</evidence>
<evidence type="ECO:0000313" key="3">
    <source>
        <dbReference type="Proteomes" id="UP001228403"/>
    </source>
</evidence>
<keyword evidence="1" id="KW-1133">Transmembrane helix</keyword>
<evidence type="ECO:0000313" key="2">
    <source>
        <dbReference type="EMBL" id="MDM8146681.1"/>
    </source>
</evidence>
<sequence length="173" mass="19674">MKKKFDFTAEMKEAQVTKSTPQNEYLEEEKRLLGINVKELAELNDNVYGLRTDLATLVDLLEKYKLSITQDTQEQAIKFGNTVLGQFIDQIEIKCTEAEQRIDQIDNHISLSYKAFYILIVILIALSSFLVCIIVANVEFLHSGLIWKTIACCGFIAILGIIIVMVIIRILVM</sequence>
<reference evidence="3" key="2">
    <citation type="submission" date="2023-07" db="EMBL/GenBank/DDBJ databases">
        <title>Identification and characterization of horizontal gene transfer across gut microbiota members of farm animals based on homology search.</title>
        <authorList>
            <person name="Schwarzerova J."/>
            <person name="Nykrynova M."/>
            <person name="Jureckova K."/>
            <person name="Cejkova D."/>
            <person name="Rychlik I."/>
        </authorList>
    </citation>
    <scope>NUCLEOTIDE SEQUENCE [LARGE SCALE GENOMIC DNA]</scope>
    <source>
        <strain evidence="3">ET4</strain>
    </source>
</reference>
<protein>
    <recommendedName>
        <fullName evidence="4">Transmembrane protein</fullName>
    </recommendedName>
</protein>